<reference evidence="1 2" key="1">
    <citation type="submission" date="2015-08" db="EMBL/GenBank/DDBJ databases">
        <title>Whole genome sequence of Flavobacterium akiainvivens IK-1T, from decaying Wikstroemia oahuensis, an endemic Hawaiian shrub.</title>
        <authorList>
            <person name="Wan X."/>
            <person name="Hou S."/>
            <person name="Saito J."/>
            <person name="Donachie S."/>
        </authorList>
    </citation>
    <scope>NUCLEOTIDE SEQUENCE [LARGE SCALE GENOMIC DNA]</scope>
    <source>
        <strain evidence="1 2">IK-1</strain>
    </source>
</reference>
<dbReference type="STRING" id="1202724.AM493_10055"/>
<gene>
    <name evidence="1" type="ORF">AM493_10055</name>
</gene>
<dbReference type="EMBL" id="LIYD01000005">
    <property type="protein sequence ID" value="KOS08302.1"/>
    <property type="molecule type" value="Genomic_DNA"/>
</dbReference>
<dbReference type="InterPro" id="IPR050281">
    <property type="entry name" value="Flavin_monoamine_oxidase"/>
</dbReference>
<dbReference type="PATRIC" id="fig|1202724.3.peg.2086"/>
<dbReference type="AlphaFoldDB" id="A0A0M9VK00"/>
<dbReference type="Proteomes" id="UP000037755">
    <property type="component" value="Unassembled WGS sequence"/>
</dbReference>
<accession>A0A0M9VK00</accession>
<dbReference type="SUPFAM" id="SSF51905">
    <property type="entry name" value="FAD/NAD(P)-binding domain"/>
    <property type="match status" value="1"/>
</dbReference>
<comment type="caution">
    <text evidence="1">The sequence shown here is derived from an EMBL/GenBank/DDBJ whole genome shotgun (WGS) entry which is preliminary data.</text>
</comment>
<dbReference type="GO" id="GO:0016491">
    <property type="term" value="F:oxidoreductase activity"/>
    <property type="evidence" value="ECO:0007669"/>
    <property type="project" value="TreeGrafter"/>
</dbReference>
<protein>
    <submittedName>
        <fullName evidence="1">Twin-arginine translocation pathway signal protein</fullName>
    </submittedName>
</protein>
<keyword evidence="2" id="KW-1185">Reference proteome</keyword>
<dbReference type="PANTHER" id="PTHR10742">
    <property type="entry name" value="FLAVIN MONOAMINE OXIDASE"/>
    <property type="match status" value="1"/>
</dbReference>
<evidence type="ECO:0000313" key="2">
    <source>
        <dbReference type="Proteomes" id="UP000037755"/>
    </source>
</evidence>
<proteinExistence type="predicted"/>
<sequence>MATPFFQFCKQEAARLIVKLTGTNHILGHRLWAKDFPNPSKTVTTPLLIVGAGISGLSAARQLRKKGINDFLIIEMENHAGGNAANGENKYSKFPLGAHYLPLPNAHDTELMRFLEEEKIITGYKDGKPIFDENQLTFAPQERLYYKNNWQEGLVPRYGNSKALDDAFNRFFEAMDAFRKEKAADGLYYFDIPISATTPDGKYRNLDTITMMQWLHDNNFNYPELIEYVNYCCRDDYGLGVNGVSAWAGIHYFAGRKHGADLDSVLTWPEGNARLANHLKKYASDNMALNYLAHTVTPTDSGLEVLAFDATTQQTVQINADKVIMATPQFVNGYLLPNRKKTAKNSIYAPWLLATLTLSTKPDEPGFPLCWDNVLHNAKGLGYIYDQHQSIQQLHDKTVITYYYSFAGNDTKKSRKELYSKTAEYWKEFVLADLEAAHPGIKNITEEIQLHRLGHGMVAPVPGYIFGMQKQAAGKPIANRIYFAHTDLAGISIFEEAFHQGINAVNQLLHDTTVDS</sequence>
<name>A0A0M9VK00_9FLAO</name>
<evidence type="ECO:0000313" key="1">
    <source>
        <dbReference type="EMBL" id="KOS08302.1"/>
    </source>
</evidence>
<dbReference type="PANTHER" id="PTHR10742:SF410">
    <property type="entry name" value="LYSINE-SPECIFIC HISTONE DEMETHYLASE 2"/>
    <property type="match status" value="1"/>
</dbReference>
<dbReference type="InterPro" id="IPR036188">
    <property type="entry name" value="FAD/NAD-bd_sf"/>
</dbReference>
<dbReference type="Gene3D" id="3.50.50.60">
    <property type="entry name" value="FAD/NAD(P)-binding domain"/>
    <property type="match status" value="1"/>
</dbReference>
<dbReference type="Pfam" id="PF13450">
    <property type="entry name" value="NAD_binding_8"/>
    <property type="match status" value="1"/>
</dbReference>
<organism evidence="1 2">
    <name type="scientific">Flavobacterium akiainvivens</name>
    <dbReference type="NCBI Taxonomy" id="1202724"/>
    <lineage>
        <taxon>Bacteria</taxon>
        <taxon>Pseudomonadati</taxon>
        <taxon>Bacteroidota</taxon>
        <taxon>Flavobacteriia</taxon>
        <taxon>Flavobacteriales</taxon>
        <taxon>Flavobacteriaceae</taxon>
        <taxon>Flavobacterium</taxon>
    </lineage>
</organism>